<dbReference type="AlphaFoldDB" id="A0A1M7TYE7"/>
<dbReference type="SUPFAM" id="SSF53850">
    <property type="entry name" value="Periplasmic binding protein-like II"/>
    <property type="match status" value="1"/>
</dbReference>
<accession>A0A1M7TYE7</accession>
<protein>
    <submittedName>
        <fullName evidence="1">NitT/TauT family transport system substrate-binding protein</fullName>
    </submittedName>
</protein>
<evidence type="ECO:0000313" key="2">
    <source>
        <dbReference type="Proteomes" id="UP000184096"/>
    </source>
</evidence>
<dbReference type="Proteomes" id="UP000184096">
    <property type="component" value="Chromosome I"/>
</dbReference>
<name>A0A1M7TYE7_9BRAD</name>
<keyword evidence="2" id="KW-1185">Reference proteome</keyword>
<dbReference type="PANTHER" id="PTHR30024:SF2">
    <property type="entry name" value="ABC TRANSPORTER SUBSTRATE-BINDING PROTEIN"/>
    <property type="match status" value="1"/>
</dbReference>
<dbReference type="RefSeq" id="WP_072818734.1">
    <property type="nucleotide sequence ID" value="NZ_LT670849.1"/>
</dbReference>
<dbReference type="EMBL" id="LT670849">
    <property type="protein sequence ID" value="SHN75683.1"/>
    <property type="molecule type" value="Genomic_DNA"/>
</dbReference>
<sequence length="333" mass="36200">MNRRAFVSGLIALPALVRSARAEVSGIKLGKQYGLPFLPQMVMEDRRLIEAHAARLGVSGLAVVWQTMGGPGALNDGLLSGNIQFVNVASPSLATLWDKTSGTPSEVRAVCAVQSMPYVLTTRNPAVKTIADFTSADRIAVPTVKISGQAMALQMAAAKLWGFEKYDRLDEFTVSMGHPDAMQAVVSGQTVNSHFSVAPFNYYELRVAGIHKVLSSYETDGKHTNGLQVTTRAFHDANPKICQAVRAAHEEANAFIKSDPKAAAEIYLKLVNDKKNSADDLVTMITDPDIDYTTTPANLMKHAEFMHKVGRLRRLPASWKDLFFAEAHDLGGT</sequence>
<organism evidence="1 2">
    <name type="scientific">Bradyrhizobium erythrophlei</name>
    <dbReference type="NCBI Taxonomy" id="1437360"/>
    <lineage>
        <taxon>Bacteria</taxon>
        <taxon>Pseudomonadati</taxon>
        <taxon>Pseudomonadota</taxon>
        <taxon>Alphaproteobacteria</taxon>
        <taxon>Hyphomicrobiales</taxon>
        <taxon>Nitrobacteraceae</taxon>
        <taxon>Bradyrhizobium</taxon>
    </lineage>
</organism>
<dbReference type="Gene3D" id="3.40.190.10">
    <property type="entry name" value="Periplasmic binding protein-like II"/>
    <property type="match status" value="2"/>
</dbReference>
<dbReference type="PANTHER" id="PTHR30024">
    <property type="entry name" value="ALIPHATIC SULFONATES-BINDING PROTEIN-RELATED"/>
    <property type="match status" value="1"/>
</dbReference>
<gene>
    <name evidence="1" type="ORF">SAMN05444170_3020</name>
</gene>
<reference evidence="2" key="1">
    <citation type="submission" date="2016-11" db="EMBL/GenBank/DDBJ databases">
        <authorList>
            <person name="Varghese N."/>
            <person name="Submissions S."/>
        </authorList>
    </citation>
    <scope>NUCLEOTIDE SEQUENCE [LARGE SCALE GENOMIC DNA]</scope>
    <source>
        <strain evidence="2">GAS401</strain>
    </source>
</reference>
<proteinExistence type="predicted"/>
<evidence type="ECO:0000313" key="1">
    <source>
        <dbReference type="EMBL" id="SHN75683.1"/>
    </source>
</evidence>